<dbReference type="Gene3D" id="3.30.1490.20">
    <property type="entry name" value="ATP-grasp fold, A domain"/>
    <property type="match status" value="1"/>
</dbReference>
<keyword evidence="12" id="KW-0460">Magnesium</keyword>
<evidence type="ECO:0000256" key="10">
    <source>
        <dbReference type="ARBA" id="ARBA00022777"/>
    </source>
</evidence>
<feature type="signal peptide" evidence="15">
    <location>
        <begin position="1"/>
        <end position="18"/>
    </location>
</feature>
<comment type="function">
    <text evidence="2">Catalyzes the phosphorylation of pyruvate to phosphoenolpyruvate.</text>
</comment>
<evidence type="ECO:0000256" key="6">
    <source>
        <dbReference type="ARBA" id="ARBA00021623"/>
    </source>
</evidence>
<dbReference type="EC" id="2.7.9.2" evidence="5"/>
<evidence type="ECO:0000256" key="12">
    <source>
        <dbReference type="ARBA" id="ARBA00022842"/>
    </source>
</evidence>
<comment type="cofactor">
    <cofactor evidence="1">
        <name>Mg(2+)</name>
        <dbReference type="ChEBI" id="CHEBI:18420"/>
    </cofactor>
</comment>
<proteinExistence type="inferred from homology"/>
<evidence type="ECO:0000313" key="18">
    <source>
        <dbReference type="Proteomes" id="UP000610746"/>
    </source>
</evidence>
<dbReference type="GO" id="GO:0006094">
    <property type="term" value="P:gluconeogenesis"/>
    <property type="evidence" value="ECO:0007669"/>
    <property type="project" value="UniProtKB-UniPathway"/>
</dbReference>
<comment type="caution">
    <text evidence="17">The sequence shown here is derived from an EMBL/GenBank/DDBJ whole genome shotgun (WGS) entry which is preliminary data.</text>
</comment>
<feature type="domain" description="Pyruvate phosphate dikinase AMP/ATP-binding" evidence="16">
    <location>
        <begin position="322"/>
        <end position="623"/>
    </location>
</feature>
<evidence type="ECO:0000256" key="7">
    <source>
        <dbReference type="ARBA" id="ARBA00022679"/>
    </source>
</evidence>
<organism evidence="17 18">
    <name type="scientific">Frigoriflavimonas asaccharolytica</name>
    <dbReference type="NCBI Taxonomy" id="2735899"/>
    <lineage>
        <taxon>Bacteria</taxon>
        <taxon>Pseudomonadati</taxon>
        <taxon>Bacteroidota</taxon>
        <taxon>Flavobacteriia</taxon>
        <taxon>Flavobacteriales</taxon>
        <taxon>Weeksellaceae</taxon>
        <taxon>Frigoriflavimonas</taxon>
    </lineage>
</organism>
<evidence type="ECO:0000256" key="3">
    <source>
        <dbReference type="ARBA" id="ARBA00004742"/>
    </source>
</evidence>
<keyword evidence="15" id="KW-0732">Signal</keyword>
<dbReference type="PROSITE" id="PS51257">
    <property type="entry name" value="PROKAR_LIPOPROTEIN"/>
    <property type="match status" value="1"/>
</dbReference>
<sequence length="627" mass="72546">MKKFLFVLSIFIFTISCAQKDFQNTISDKEEFLKLAGKPLTDKFTNIKSVKIVYDFPAKKLYFFNSVKFTYHKDFCEQILKFNPAHENFNAVSYNATNKRTYLLANLNFIEKSDDWTVELAASDEMNSQMLQFFFNEIKKNVYFGEKLKFYLNTPRLIAENEKIPFKIPVVFSDFIFQNLTEQSIQKGSAIGILKFYDLKNKADFYPNENEIIIINKTPEIIPDVKAIVVTEFQTPLSHLVLLAKNRKIPLYVDKTAFENKKFKNLAGKNVEMSVSENDYKIAETTKPMIIDKKKAKIILQKNLTVKNILDLNLNLPANPQNIIGSKASNLAYLKIIEKNLKSFKTPEYAYAIPFYYYDEHIKNNQLENKISEILSLPKNSEQIKIKLKELRKSIKSFKVNPELLALVYEKLNAQSEFKKFKFRSSTNSEDLDGFNGAGLYDSKSATLGDSEKTIEKAIVEVWASFWNERAFREREIYNIDQLSGAMGILIHRSFPDELANGVLITKNIYREKYKGITVNVQKGENSVVMPDDGVTCDEFYAHNFNIDNYKISVDYRSTSNLNDKKPVLSLAEIEGLFKLSPKIEQQLFNIWKKNKVSTKKMPLDIEFKIVGTKRTLYIKQARAYID</sequence>
<evidence type="ECO:0000256" key="4">
    <source>
        <dbReference type="ARBA" id="ARBA00007837"/>
    </source>
</evidence>
<evidence type="ECO:0000256" key="13">
    <source>
        <dbReference type="ARBA" id="ARBA00033470"/>
    </source>
</evidence>
<dbReference type="RefSeq" id="WP_173778071.1">
    <property type="nucleotide sequence ID" value="NZ_JABSNO010000003.1"/>
</dbReference>
<feature type="chain" id="PRO_5035235782" description="Phosphoenolpyruvate synthase" evidence="15">
    <location>
        <begin position="19"/>
        <end position="627"/>
    </location>
</feature>
<dbReference type="PANTHER" id="PTHR43030:SF1">
    <property type="entry name" value="PHOSPHOENOLPYRUVATE SYNTHASE"/>
    <property type="match status" value="1"/>
</dbReference>
<evidence type="ECO:0000256" key="1">
    <source>
        <dbReference type="ARBA" id="ARBA00001946"/>
    </source>
</evidence>
<evidence type="ECO:0000256" key="11">
    <source>
        <dbReference type="ARBA" id="ARBA00022840"/>
    </source>
</evidence>
<dbReference type="InterPro" id="IPR013815">
    <property type="entry name" value="ATP_grasp_subdomain_1"/>
</dbReference>
<evidence type="ECO:0000256" key="14">
    <source>
        <dbReference type="ARBA" id="ARBA00047700"/>
    </source>
</evidence>
<dbReference type="GO" id="GO:0046872">
    <property type="term" value="F:metal ion binding"/>
    <property type="evidence" value="ECO:0007669"/>
    <property type="project" value="UniProtKB-KW"/>
</dbReference>
<keyword evidence="11" id="KW-0067">ATP-binding</keyword>
<keyword evidence="10" id="KW-0418">Kinase</keyword>
<evidence type="ECO:0000256" key="2">
    <source>
        <dbReference type="ARBA" id="ARBA00002988"/>
    </source>
</evidence>
<keyword evidence="7" id="KW-0808">Transferase</keyword>
<dbReference type="PANTHER" id="PTHR43030">
    <property type="entry name" value="PHOSPHOENOLPYRUVATE SYNTHASE"/>
    <property type="match status" value="1"/>
</dbReference>
<comment type="catalytic activity">
    <reaction evidence="14">
        <text>pyruvate + ATP + H2O = phosphoenolpyruvate + AMP + phosphate + 2 H(+)</text>
        <dbReference type="Rhea" id="RHEA:11364"/>
        <dbReference type="ChEBI" id="CHEBI:15361"/>
        <dbReference type="ChEBI" id="CHEBI:15377"/>
        <dbReference type="ChEBI" id="CHEBI:15378"/>
        <dbReference type="ChEBI" id="CHEBI:30616"/>
        <dbReference type="ChEBI" id="CHEBI:43474"/>
        <dbReference type="ChEBI" id="CHEBI:58702"/>
        <dbReference type="ChEBI" id="CHEBI:456215"/>
        <dbReference type="EC" id="2.7.9.2"/>
    </reaction>
</comment>
<keyword evidence="9" id="KW-0547">Nucleotide-binding</keyword>
<evidence type="ECO:0000256" key="5">
    <source>
        <dbReference type="ARBA" id="ARBA00011996"/>
    </source>
</evidence>
<dbReference type="Proteomes" id="UP000610746">
    <property type="component" value="Unassembled WGS sequence"/>
</dbReference>
<gene>
    <name evidence="17" type="ORF">HNQ03_000508</name>
</gene>
<dbReference type="EMBL" id="JABSNO010000003">
    <property type="protein sequence ID" value="NRS91441.1"/>
    <property type="molecule type" value="Genomic_DNA"/>
</dbReference>
<dbReference type="GO" id="GO:0008986">
    <property type="term" value="F:pyruvate, water dikinase activity"/>
    <property type="evidence" value="ECO:0007669"/>
    <property type="project" value="UniProtKB-EC"/>
</dbReference>
<evidence type="ECO:0000256" key="8">
    <source>
        <dbReference type="ARBA" id="ARBA00022723"/>
    </source>
</evidence>
<accession>A0A8J8K7F7</accession>
<evidence type="ECO:0000256" key="15">
    <source>
        <dbReference type="SAM" id="SignalP"/>
    </source>
</evidence>
<comment type="similarity">
    <text evidence="4">Belongs to the PEP-utilizing enzyme family.</text>
</comment>
<dbReference type="UniPathway" id="UPA00138"/>
<comment type="pathway">
    <text evidence="3">Carbohydrate biosynthesis; gluconeogenesis.</text>
</comment>
<evidence type="ECO:0000313" key="17">
    <source>
        <dbReference type="EMBL" id="NRS91441.1"/>
    </source>
</evidence>
<keyword evidence="8" id="KW-0479">Metal-binding</keyword>
<dbReference type="AlphaFoldDB" id="A0A8J8K7F7"/>
<reference evidence="17" key="1">
    <citation type="submission" date="2020-05" db="EMBL/GenBank/DDBJ databases">
        <title>Genomic Encyclopedia of Type Strains, Phase IV (KMG-V): Genome sequencing to study the core and pangenomes of soil and plant-associated prokaryotes.</title>
        <authorList>
            <person name="Whitman W."/>
        </authorList>
    </citation>
    <scope>NUCLEOTIDE SEQUENCE</scope>
    <source>
        <strain evidence="17">16F</strain>
    </source>
</reference>
<dbReference type="GO" id="GO:0005524">
    <property type="term" value="F:ATP binding"/>
    <property type="evidence" value="ECO:0007669"/>
    <property type="project" value="UniProtKB-KW"/>
</dbReference>
<dbReference type="InterPro" id="IPR002192">
    <property type="entry name" value="PPDK_AMP/ATP-bd"/>
</dbReference>
<protein>
    <recommendedName>
        <fullName evidence="6">Phosphoenolpyruvate synthase</fullName>
        <ecNumber evidence="5">2.7.9.2</ecNumber>
    </recommendedName>
    <alternativeName>
        <fullName evidence="13">Pyruvate, water dikinase</fullName>
    </alternativeName>
</protein>
<name>A0A8J8K7F7_9FLAO</name>
<keyword evidence="18" id="KW-1185">Reference proteome</keyword>
<dbReference type="Pfam" id="PF01326">
    <property type="entry name" value="PPDK_N"/>
    <property type="match status" value="1"/>
</dbReference>
<dbReference type="SUPFAM" id="SSF56059">
    <property type="entry name" value="Glutathione synthetase ATP-binding domain-like"/>
    <property type="match status" value="1"/>
</dbReference>
<dbReference type="InterPro" id="IPR006319">
    <property type="entry name" value="PEP_synth"/>
</dbReference>
<evidence type="ECO:0000256" key="9">
    <source>
        <dbReference type="ARBA" id="ARBA00022741"/>
    </source>
</evidence>
<evidence type="ECO:0000259" key="16">
    <source>
        <dbReference type="Pfam" id="PF01326"/>
    </source>
</evidence>